<reference evidence="9 10" key="1">
    <citation type="journal article" date="2022" name="Gigascience">
        <title>A chromosome-level genome assembly and annotation of the desert horned lizard, Phrynosoma platyrhinos, provides insight into chromosomal rearrangements among reptiles.</title>
        <authorList>
            <person name="Koochekian N."/>
            <person name="Ascanio A."/>
            <person name="Farleigh K."/>
            <person name="Card D.C."/>
            <person name="Schield D.R."/>
            <person name="Castoe T.A."/>
            <person name="Jezkova T."/>
        </authorList>
    </citation>
    <scope>NUCLEOTIDE SEQUENCE [LARGE SCALE GENOMIC DNA]</scope>
    <source>
        <strain evidence="9">NK-2021</strain>
    </source>
</reference>
<feature type="region of interest" description="Disordered" evidence="8">
    <location>
        <begin position="575"/>
        <end position="607"/>
    </location>
</feature>
<dbReference type="InterPro" id="IPR004582">
    <property type="entry name" value="Checkpoint_prot_Rad17_Rad24"/>
</dbReference>
<proteinExistence type="inferred from homology"/>
<evidence type="ECO:0000256" key="8">
    <source>
        <dbReference type="SAM" id="MobiDB-lite"/>
    </source>
</evidence>
<comment type="subcellular location">
    <subcellularLocation>
        <location evidence="1">Nucleus</location>
    </subcellularLocation>
</comment>
<name>A0ABQ7TEH1_PHRPL</name>
<evidence type="ECO:0000256" key="6">
    <source>
        <dbReference type="ARBA" id="ARBA00023242"/>
    </source>
</evidence>
<keyword evidence="4" id="KW-0227">DNA damage</keyword>
<keyword evidence="10" id="KW-1185">Reference proteome</keyword>
<keyword evidence="6" id="KW-0539">Nucleus</keyword>
<sequence length="621" mass="70466">MMSKNYFQRKTAPTRVADWVEPSFSDFCKNTNTSTNILHKKTSTGANHCSKRKEHFPLLDSCKSEKKKRKPLSTDERYKFPKEKHNQIETWVDKYKPKTQNELAVHKKKIEEVEAWLKSHIFQRQPKQGGSILLLTGPPGCGKSATMEILAKDLGIQVQEWITPISLDFTKDDFHYVLNHEADFQALPYQSQTAIFQEFLLRANKYPRLHMVGEPIETNKKFILVEDVPNHFCRDPGSLHEILRRFVRTGRCPLVFIISDSFSGASNQRFLFPKEIQEELCISNISFNPVAPTIMMKVLNRITAMENSKNVEKIDVADKATLELICKGCSGDIRSAINSLQFSSLKGEPATESDIPQLPAHLSEYERNHLLVEPEDVIEKSHMPGDLFNLYLHQNYADFFSDIDDLVRASEYLSIADSICSNWDAQPTLQDYSASVATRGVMHSNRARASAQSRVKGFRPLHKPQWFLINKKYQENCLAAKSLFASFCSPPLCLQTELLPYLALLTNPMRNQAQITFIQDVGRLPLQKRFGRLQLETLTDKDSTIHILDSGDEGEFAGIQSTSMLIQMKKSKISEANEPGELPLSSSQSSGLELPSSQPQPVSAQAVMEEDELNIEEYDSD</sequence>
<dbReference type="Pfam" id="PF03215">
    <property type="entry name" value="Rad17"/>
    <property type="match status" value="1"/>
</dbReference>
<evidence type="ECO:0000256" key="1">
    <source>
        <dbReference type="ARBA" id="ARBA00004123"/>
    </source>
</evidence>
<keyword evidence="5" id="KW-0067">ATP-binding</keyword>
<dbReference type="SUPFAM" id="SSF52540">
    <property type="entry name" value="P-loop containing nucleoside triphosphate hydrolases"/>
    <property type="match status" value="1"/>
</dbReference>
<dbReference type="PANTHER" id="PTHR12172:SF0">
    <property type="entry name" value="CELL CYCLE CHECKPOINT PROTEIN RAD17"/>
    <property type="match status" value="1"/>
</dbReference>
<evidence type="ECO:0000313" key="10">
    <source>
        <dbReference type="Proteomes" id="UP000826234"/>
    </source>
</evidence>
<dbReference type="CDD" id="cd18140">
    <property type="entry name" value="HLD_clamp_RFC"/>
    <property type="match status" value="1"/>
</dbReference>
<feature type="compositionally biased region" description="Low complexity" evidence="8">
    <location>
        <begin position="579"/>
        <end position="601"/>
    </location>
</feature>
<evidence type="ECO:0000256" key="2">
    <source>
        <dbReference type="ARBA" id="ARBA00006168"/>
    </source>
</evidence>
<evidence type="ECO:0000313" key="9">
    <source>
        <dbReference type="EMBL" id="KAH0628059.1"/>
    </source>
</evidence>
<comment type="caution">
    <text evidence="9">The sequence shown here is derived from an EMBL/GenBank/DDBJ whole genome shotgun (WGS) entry which is preliminary data.</text>
</comment>
<organism evidence="9 10">
    <name type="scientific">Phrynosoma platyrhinos</name>
    <name type="common">Desert horned lizard</name>
    <dbReference type="NCBI Taxonomy" id="52577"/>
    <lineage>
        <taxon>Eukaryota</taxon>
        <taxon>Metazoa</taxon>
        <taxon>Chordata</taxon>
        <taxon>Craniata</taxon>
        <taxon>Vertebrata</taxon>
        <taxon>Euteleostomi</taxon>
        <taxon>Lepidosauria</taxon>
        <taxon>Squamata</taxon>
        <taxon>Bifurcata</taxon>
        <taxon>Unidentata</taxon>
        <taxon>Episquamata</taxon>
        <taxon>Toxicofera</taxon>
        <taxon>Iguania</taxon>
        <taxon>Phrynosomatidae</taxon>
        <taxon>Phrynosomatinae</taxon>
        <taxon>Phrynosoma</taxon>
    </lineage>
</organism>
<dbReference type="InterPro" id="IPR047854">
    <property type="entry name" value="RFC_lid"/>
</dbReference>
<dbReference type="InterPro" id="IPR027417">
    <property type="entry name" value="P-loop_NTPase"/>
</dbReference>
<dbReference type="Gene3D" id="3.40.50.300">
    <property type="entry name" value="P-loop containing nucleotide triphosphate hydrolases"/>
    <property type="match status" value="1"/>
</dbReference>
<protein>
    <recommendedName>
        <fullName evidence="11">Cell cycle checkpoint protein RAD17</fullName>
    </recommendedName>
</protein>
<keyword evidence="7" id="KW-0131">Cell cycle</keyword>
<evidence type="ECO:0000256" key="5">
    <source>
        <dbReference type="ARBA" id="ARBA00022840"/>
    </source>
</evidence>
<evidence type="ECO:0000256" key="4">
    <source>
        <dbReference type="ARBA" id="ARBA00022763"/>
    </source>
</evidence>
<keyword evidence="3" id="KW-0547">Nucleotide-binding</keyword>
<comment type="similarity">
    <text evidence="2">Belongs to the rad17/RAD24 family.</text>
</comment>
<dbReference type="EMBL" id="JAIPUX010000439">
    <property type="protein sequence ID" value="KAH0628059.1"/>
    <property type="molecule type" value="Genomic_DNA"/>
</dbReference>
<evidence type="ECO:0008006" key="11">
    <source>
        <dbReference type="Google" id="ProtNLM"/>
    </source>
</evidence>
<dbReference type="Gene3D" id="1.10.8.60">
    <property type="match status" value="1"/>
</dbReference>
<dbReference type="Proteomes" id="UP000826234">
    <property type="component" value="Unassembled WGS sequence"/>
</dbReference>
<evidence type="ECO:0000256" key="7">
    <source>
        <dbReference type="ARBA" id="ARBA00023306"/>
    </source>
</evidence>
<gene>
    <name evidence="9" type="ORF">JD844_008733</name>
</gene>
<evidence type="ECO:0000256" key="3">
    <source>
        <dbReference type="ARBA" id="ARBA00022741"/>
    </source>
</evidence>
<accession>A0ABQ7TEH1</accession>
<dbReference type="PANTHER" id="PTHR12172">
    <property type="entry name" value="CELL CYCLE CHECKPOINT PROTEIN RAD17"/>
    <property type="match status" value="1"/>
</dbReference>